<dbReference type="EMBL" id="PYAL01000001">
    <property type="protein sequence ID" value="RXN93477.1"/>
    <property type="molecule type" value="Genomic_DNA"/>
</dbReference>
<evidence type="ECO:0000256" key="1">
    <source>
        <dbReference type="ARBA" id="ARBA00006987"/>
    </source>
</evidence>
<name>A0A4Q1HRQ0_9BURK</name>
<sequence length="322" mass="33917">MKRFLPGALLTSAALTFAPAAIAAFPEKPITLIVHFPAGSSTDVIARTLAAEAGQTLGQSIIIQNKPGADGSIAASEVARAKPDGYTLLIATNSPMSGVPVMRKRPPYDPLKDFTPITDIGRYSFFLYARADEPGDTLQDFIQHIRKHPGKLSYGYGNVTGLLSFAYVANASKVDILGVPYKGEPPMINDMLGGQVDAAVATSGTGMPQVRAGKLKALATILPVRSPNAPGVPTMAEAGLDGFPIAPWLGLFGPAGMSADVVDRVDAAFKTAMEKPAVKQAMLVQDFIFTPSTPGALRKLVTDQLDSHRMLLRATGLEGSQD</sequence>
<dbReference type="Pfam" id="PF03401">
    <property type="entry name" value="TctC"/>
    <property type="match status" value="1"/>
</dbReference>
<dbReference type="OrthoDB" id="8678477at2"/>
<dbReference type="CDD" id="cd07012">
    <property type="entry name" value="PBP2_Bug_TTT"/>
    <property type="match status" value="1"/>
</dbReference>
<dbReference type="SUPFAM" id="SSF53850">
    <property type="entry name" value="Periplasmic binding protein-like II"/>
    <property type="match status" value="1"/>
</dbReference>
<reference evidence="3 4" key="1">
    <citation type="journal article" date="2017" name="Int. J. Syst. Evol. Microbiol.">
        <title>Achromobacter aloeverae sp. nov., isolated from the root of Aloe vera (L.) Burm.f.</title>
        <authorList>
            <person name="Kuncharoen N."/>
            <person name="Muramatsu Y."/>
            <person name="Shibata C."/>
            <person name="Kamakura Y."/>
            <person name="Nakagawa Y."/>
            <person name="Tanasupawat S."/>
        </authorList>
    </citation>
    <scope>NUCLEOTIDE SEQUENCE [LARGE SCALE GENOMIC DNA]</scope>
    <source>
        <strain evidence="3 4">AVA-1</strain>
    </source>
</reference>
<protein>
    <submittedName>
        <fullName evidence="3">Tripartite tricarboxylate transporter substrate binding protein</fullName>
    </submittedName>
</protein>
<dbReference type="InterPro" id="IPR042100">
    <property type="entry name" value="Bug_dom1"/>
</dbReference>
<evidence type="ECO:0000256" key="2">
    <source>
        <dbReference type="SAM" id="SignalP"/>
    </source>
</evidence>
<dbReference type="AlphaFoldDB" id="A0A4Q1HRQ0"/>
<keyword evidence="2" id="KW-0732">Signal</keyword>
<feature type="signal peptide" evidence="2">
    <location>
        <begin position="1"/>
        <end position="23"/>
    </location>
</feature>
<evidence type="ECO:0000313" key="4">
    <source>
        <dbReference type="Proteomes" id="UP000290849"/>
    </source>
</evidence>
<dbReference type="Gene3D" id="3.40.190.150">
    <property type="entry name" value="Bordetella uptake gene, domain 1"/>
    <property type="match status" value="1"/>
</dbReference>
<comment type="caution">
    <text evidence="3">The sequence shown here is derived from an EMBL/GenBank/DDBJ whole genome shotgun (WGS) entry which is preliminary data.</text>
</comment>
<accession>A0A4Q1HRQ0</accession>
<gene>
    <name evidence="3" type="ORF">C7R54_03790</name>
</gene>
<feature type="chain" id="PRO_5020802415" evidence="2">
    <location>
        <begin position="24"/>
        <end position="322"/>
    </location>
</feature>
<organism evidence="3 4">
    <name type="scientific">Achromobacter aloeverae</name>
    <dbReference type="NCBI Taxonomy" id="1750518"/>
    <lineage>
        <taxon>Bacteria</taxon>
        <taxon>Pseudomonadati</taxon>
        <taxon>Pseudomonadota</taxon>
        <taxon>Betaproteobacteria</taxon>
        <taxon>Burkholderiales</taxon>
        <taxon>Alcaligenaceae</taxon>
        <taxon>Achromobacter</taxon>
    </lineage>
</organism>
<dbReference type="PANTHER" id="PTHR42928:SF5">
    <property type="entry name" value="BLR1237 PROTEIN"/>
    <property type="match status" value="1"/>
</dbReference>
<keyword evidence="4" id="KW-1185">Reference proteome</keyword>
<proteinExistence type="inferred from homology"/>
<evidence type="ECO:0000313" key="3">
    <source>
        <dbReference type="EMBL" id="RXN93477.1"/>
    </source>
</evidence>
<dbReference type="InterPro" id="IPR005064">
    <property type="entry name" value="BUG"/>
</dbReference>
<comment type="similarity">
    <text evidence="1">Belongs to the UPF0065 (bug) family.</text>
</comment>
<dbReference type="PIRSF" id="PIRSF017082">
    <property type="entry name" value="YflP"/>
    <property type="match status" value="1"/>
</dbReference>
<dbReference type="Gene3D" id="3.40.190.10">
    <property type="entry name" value="Periplasmic binding protein-like II"/>
    <property type="match status" value="1"/>
</dbReference>
<dbReference type="PANTHER" id="PTHR42928">
    <property type="entry name" value="TRICARBOXYLATE-BINDING PROTEIN"/>
    <property type="match status" value="1"/>
</dbReference>
<dbReference type="Proteomes" id="UP000290849">
    <property type="component" value="Unassembled WGS sequence"/>
</dbReference>